<accession>A0ACB9A5I8</accession>
<evidence type="ECO:0000313" key="1">
    <source>
        <dbReference type="EMBL" id="KAI3705229.1"/>
    </source>
</evidence>
<proteinExistence type="predicted"/>
<evidence type="ECO:0000313" key="2">
    <source>
        <dbReference type="Proteomes" id="UP001056120"/>
    </source>
</evidence>
<dbReference type="Proteomes" id="UP001056120">
    <property type="component" value="Linkage Group LG25"/>
</dbReference>
<name>A0ACB9A5I8_9ASTR</name>
<keyword evidence="2" id="KW-1185">Reference proteome</keyword>
<protein>
    <submittedName>
        <fullName evidence="1">Uncharacterized protein</fullName>
    </submittedName>
</protein>
<sequence length="477" mass="54251">MALSSSSCYYSSSCPISTQFRKKPTNSLPIYPRNALFGLTSSLSSSSNSDDLPKPSLSASADSSSAPKARFVARRTESISVRPLERPLLEYMSLPASQYSVLDAQRIERIDDNTFRCDVYKFKFFAFEVCPVLLVRVEEEVNGCSINLLSCKLEGSPIVVAQNNKFDASMVNRISCDRNQSSSSMQELTSDTVIEVCIDIPFPFRAIPVRTIESSGTRVLEQILKLMLPWFMAQLVKDYQAWASGDTSRQPLGTAEILLFDRVFDPWKEIKNENQDQSQLWAQETDIQQLSDRLGSLEIVTFLHDTNQQESIDEDDREEWQQESSSYAEFNLWRDGNPEYVDINWQENSGNDWPQETSETSDDGADIHGTDGVWHEDGSQEATENWSDGPSDPPRMMHLGAVRRDTPNDDNVYSMELRELLSRRSVSNLLQSGFRESLDQLIQSYVNRQGHAPIEWDMHRDLLTTFQHRATRPESTD</sequence>
<comment type="caution">
    <text evidence="1">The sequence shown here is derived from an EMBL/GenBank/DDBJ whole genome shotgun (WGS) entry which is preliminary data.</text>
</comment>
<reference evidence="1 2" key="2">
    <citation type="journal article" date="2022" name="Mol. Ecol. Resour.">
        <title>The genomes of chicory, endive, great burdock and yacon provide insights into Asteraceae paleo-polyploidization history and plant inulin production.</title>
        <authorList>
            <person name="Fan W."/>
            <person name="Wang S."/>
            <person name="Wang H."/>
            <person name="Wang A."/>
            <person name="Jiang F."/>
            <person name="Liu H."/>
            <person name="Zhao H."/>
            <person name="Xu D."/>
            <person name="Zhang Y."/>
        </authorList>
    </citation>
    <scope>NUCLEOTIDE SEQUENCE [LARGE SCALE GENOMIC DNA]</scope>
    <source>
        <strain evidence="2">cv. Yunnan</strain>
        <tissue evidence="1">Leaves</tissue>
    </source>
</reference>
<dbReference type="EMBL" id="CM042042">
    <property type="protein sequence ID" value="KAI3705229.1"/>
    <property type="molecule type" value="Genomic_DNA"/>
</dbReference>
<organism evidence="1 2">
    <name type="scientific">Smallanthus sonchifolius</name>
    <dbReference type="NCBI Taxonomy" id="185202"/>
    <lineage>
        <taxon>Eukaryota</taxon>
        <taxon>Viridiplantae</taxon>
        <taxon>Streptophyta</taxon>
        <taxon>Embryophyta</taxon>
        <taxon>Tracheophyta</taxon>
        <taxon>Spermatophyta</taxon>
        <taxon>Magnoliopsida</taxon>
        <taxon>eudicotyledons</taxon>
        <taxon>Gunneridae</taxon>
        <taxon>Pentapetalae</taxon>
        <taxon>asterids</taxon>
        <taxon>campanulids</taxon>
        <taxon>Asterales</taxon>
        <taxon>Asteraceae</taxon>
        <taxon>Asteroideae</taxon>
        <taxon>Heliantheae alliance</taxon>
        <taxon>Millerieae</taxon>
        <taxon>Smallanthus</taxon>
    </lineage>
</organism>
<gene>
    <name evidence="1" type="ORF">L1987_75463</name>
</gene>
<reference evidence="2" key="1">
    <citation type="journal article" date="2022" name="Mol. Ecol. Resour.">
        <title>The genomes of chicory, endive, great burdock and yacon provide insights into Asteraceae palaeo-polyploidization history and plant inulin production.</title>
        <authorList>
            <person name="Fan W."/>
            <person name="Wang S."/>
            <person name="Wang H."/>
            <person name="Wang A."/>
            <person name="Jiang F."/>
            <person name="Liu H."/>
            <person name="Zhao H."/>
            <person name="Xu D."/>
            <person name="Zhang Y."/>
        </authorList>
    </citation>
    <scope>NUCLEOTIDE SEQUENCE [LARGE SCALE GENOMIC DNA]</scope>
    <source>
        <strain evidence="2">cv. Yunnan</strain>
    </source>
</reference>